<dbReference type="Pfam" id="PF03351">
    <property type="entry name" value="DOMON"/>
    <property type="match status" value="1"/>
</dbReference>
<dbReference type="OrthoDB" id="5877761at2759"/>
<sequence length="435" mass="48838">MDFLGVELTSGKLEVFDGYVTSSGTIRKESSRDIEGLNLDLESNKIFVEVGRPLNAVEKNDLDLSQCIEFHFPSGDSIFRSQKGKYKLLGETEYIEVCNITENCILDAKERLSGSVSARQKGSLSVCSTKVDENEVKWYYDDDESSVVFVIDQKIINGKQYTAITITDDDDDKETVDLAIIELKNGNFVAAYDYYLSVDEEAPKKDKKQNFVFNNANFKKNKTAVHLELSRPIDTDDDKDVSLDGCVTVQFLINGGKSVKAIMKKGRKQFGQKICDIKTNCLVDDSALPTVTSTTNKNEGQKVTTTPTAMTTVSTTTAATTELPEDEEKVTVDNDTSETTSSTTTTTVETTNKEDEETIYSTAETTLPTTEKLPNKPKYKKLNFKGCPDGHTDLGVCQKYFKDYMNNVAIWAERHNAKIEDQYWKVRYNYLYVPF</sequence>
<evidence type="ECO:0000313" key="3">
    <source>
        <dbReference type="EMBL" id="VDD96613.1"/>
    </source>
</evidence>
<dbReference type="Proteomes" id="UP000274131">
    <property type="component" value="Unassembled WGS sequence"/>
</dbReference>
<feature type="domain" description="DOMON" evidence="2">
    <location>
        <begin position="132"/>
        <end position="256"/>
    </location>
</feature>
<evidence type="ECO:0000313" key="5">
    <source>
        <dbReference type="WBParaSite" id="EVEC_0001212601-mRNA-1"/>
    </source>
</evidence>
<gene>
    <name evidence="3" type="ORF">EVEC_LOCUS11364</name>
</gene>
<dbReference type="EMBL" id="UXUI01011933">
    <property type="protein sequence ID" value="VDD96613.1"/>
    <property type="molecule type" value="Genomic_DNA"/>
</dbReference>
<feature type="compositionally biased region" description="Low complexity" evidence="1">
    <location>
        <begin position="333"/>
        <end position="350"/>
    </location>
</feature>
<keyword evidence="4" id="KW-1185">Reference proteome</keyword>
<dbReference type="AlphaFoldDB" id="A0A0N4VMG8"/>
<organism evidence="5">
    <name type="scientific">Enterobius vermicularis</name>
    <name type="common">Human pinworm</name>
    <dbReference type="NCBI Taxonomy" id="51028"/>
    <lineage>
        <taxon>Eukaryota</taxon>
        <taxon>Metazoa</taxon>
        <taxon>Ecdysozoa</taxon>
        <taxon>Nematoda</taxon>
        <taxon>Chromadorea</taxon>
        <taxon>Rhabditida</taxon>
        <taxon>Spirurina</taxon>
        <taxon>Oxyuridomorpha</taxon>
        <taxon>Oxyuroidea</taxon>
        <taxon>Oxyuridae</taxon>
        <taxon>Enterobius</taxon>
    </lineage>
</organism>
<dbReference type="PANTHER" id="PTHR36516:SF5">
    <property type="entry name" value="DOMON DOMAIN-CONTAINING PROTEIN"/>
    <property type="match status" value="1"/>
</dbReference>
<evidence type="ECO:0000256" key="1">
    <source>
        <dbReference type="SAM" id="MobiDB-lite"/>
    </source>
</evidence>
<dbReference type="WBParaSite" id="EVEC_0001212601-mRNA-1">
    <property type="protein sequence ID" value="EVEC_0001212601-mRNA-1"/>
    <property type="gene ID" value="EVEC_0001212601"/>
</dbReference>
<name>A0A0N4VMG8_ENTVE</name>
<proteinExistence type="predicted"/>
<dbReference type="InterPro" id="IPR005018">
    <property type="entry name" value="DOMON_domain"/>
</dbReference>
<evidence type="ECO:0000313" key="4">
    <source>
        <dbReference type="Proteomes" id="UP000274131"/>
    </source>
</evidence>
<dbReference type="PANTHER" id="PTHR36516">
    <property type="entry name" value="PROTEIN CBG04168-RELATED"/>
    <property type="match status" value="1"/>
</dbReference>
<reference evidence="3 4" key="2">
    <citation type="submission" date="2018-10" db="EMBL/GenBank/DDBJ databases">
        <authorList>
            <consortium name="Pathogen Informatics"/>
        </authorList>
    </citation>
    <scope>NUCLEOTIDE SEQUENCE [LARGE SCALE GENOMIC DNA]</scope>
</reference>
<dbReference type="PROSITE" id="PS50836">
    <property type="entry name" value="DOMON"/>
    <property type="match status" value="1"/>
</dbReference>
<evidence type="ECO:0000259" key="2">
    <source>
        <dbReference type="PROSITE" id="PS50836"/>
    </source>
</evidence>
<feature type="region of interest" description="Disordered" evidence="1">
    <location>
        <begin position="317"/>
        <end position="355"/>
    </location>
</feature>
<protein>
    <submittedName>
        <fullName evidence="5">DOMON domain-containing protein</fullName>
    </submittedName>
</protein>
<reference evidence="5" key="1">
    <citation type="submission" date="2017-02" db="UniProtKB">
        <authorList>
            <consortium name="WormBaseParasite"/>
        </authorList>
    </citation>
    <scope>IDENTIFICATION</scope>
</reference>
<accession>A0A0N4VMG8</accession>